<evidence type="ECO:0000256" key="5">
    <source>
        <dbReference type="ARBA" id="ARBA00022806"/>
    </source>
</evidence>
<evidence type="ECO:0000256" key="12">
    <source>
        <dbReference type="ARBA" id="ARBA00049360"/>
    </source>
</evidence>
<feature type="compositionally biased region" description="Polar residues" evidence="13">
    <location>
        <begin position="113"/>
        <end position="126"/>
    </location>
</feature>
<evidence type="ECO:0000256" key="9">
    <source>
        <dbReference type="ARBA" id="ARBA00023242"/>
    </source>
</evidence>
<feature type="region of interest" description="Disordered" evidence="13">
    <location>
        <begin position="150"/>
        <end position="198"/>
    </location>
</feature>
<dbReference type="GO" id="GO:0005694">
    <property type="term" value="C:chromosome"/>
    <property type="evidence" value="ECO:0007669"/>
    <property type="project" value="TreeGrafter"/>
</dbReference>
<keyword evidence="9" id="KW-0539">Nucleus</keyword>
<dbReference type="GO" id="GO:0016787">
    <property type="term" value="F:hydrolase activity"/>
    <property type="evidence" value="ECO:0007669"/>
    <property type="project" value="UniProtKB-KW"/>
</dbReference>
<feature type="domain" description="Helicase C-terminal" evidence="15">
    <location>
        <begin position="524"/>
        <end position="711"/>
    </location>
</feature>
<evidence type="ECO:0000256" key="4">
    <source>
        <dbReference type="ARBA" id="ARBA00022801"/>
    </source>
</evidence>
<dbReference type="GO" id="GO:0003677">
    <property type="term" value="F:DNA binding"/>
    <property type="evidence" value="ECO:0007669"/>
    <property type="project" value="UniProtKB-KW"/>
</dbReference>
<feature type="domain" description="Helicase ATP-binding" evidence="14">
    <location>
        <begin position="324"/>
        <end position="496"/>
    </location>
</feature>
<evidence type="ECO:0000256" key="8">
    <source>
        <dbReference type="ARBA" id="ARBA00023235"/>
    </source>
</evidence>
<comment type="similarity">
    <text evidence="2">Belongs to the helicase family. RecQ subfamily.</text>
</comment>
<dbReference type="GO" id="GO:0000724">
    <property type="term" value="P:double-strand break repair via homologous recombination"/>
    <property type="evidence" value="ECO:0007669"/>
    <property type="project" value="TreeGrafter"/>
</dbReference>
<dbReference type="GO" id="GO:0009378">
    <property type="term" value="F:four-way junction helicase activity"/>
    <property type="evidence" value="ECO:0007669"/>
    <property type="project" value="TreeGrafter"/>
</dbReference>
<dbReference type="InterPro" id="IPR014001">
    <property type="entry name" value="Helicase_ATP-bd"/>
</dbReference>
<evidence type="ECO:0000259" key="15">
    <source>
        <dbReference type="PROSITE" id="PS51194"/>
    </source>
</evidence>
<evidence type="ECO:0000256" key="2">
    <source>
        <dbReference type="ARBA" id="ARBA00005446"/>
    </source>
</evidence>
<dbReference type="GO" id="GO:0005737">
    <property type="term" value="C:cytoplasm"/>
    <property type="evidence" value="ECO:0007669"/>
    <property type="project" value="TreeGrafter"/>
</dbReference>
<name>A0AAV1CD44_OLDCO</name>
<evidence type="ECO:0000256" key="13">
    <source>
        <dbReference type="SAM" id="MobiDB-lite"/>
    </source>
</evidence>
<feature type="compositionally biased region" description="Polar residues" evidence="13">
    <location>
        <begin position="88"/>
        <end position="101"/>
    </location>
</feature>
<dbReference type="CDD" id="cd18794">
    <property type="entry name" value="SF2_C_RecQ"/>
    <property type="match status" value="1"/>
</dbReference>
<accession>A0AAV1CD44</accession>
<reference evidence="16" key="1">
    <citation type="submission" date="2023-03" db="EMBL/GenBank/DDBJ databases">
        <authorList>
            <person name="Julca I."/>
        </authorList>
    </citation>
    <scope>NUCLEOTIDE SEQUENCE</scope>
</reference>
<dbReference type="Gene3D" id="3.40.50.300">
    <property type="entry name" value="P-loop containing nucleotide triphosphate hydrolases"/>
    <property type="match status" value="2"/>
</dbReference>
<dbReference type="SMART" id="SM00490">
    <property type="entry name" value="HELICc"/>
    <property type="match status" value="1"/>
</dbReference>
<dbReference type="InterPro" id="IPR027417">
    <property type="entry name" value="P-loop_NTPase"/>
</dbReference>
<comment type="subcellular location">
    <subcellularLocation>
        <location evidence="1">Nucleus</location>
    </subcellularLocation>
</comment>
<dbReference type="Pfam" id="PF00270">
    <property type="entry name" value="DEAD"/>
    <property type="match status" value="1"/>
</dbReference>
<evidence type="ECO:0000256" key="10">
    <source>
        <dbReference type="ARBA" id="ARBA00034617"/>
    </source>
</evidence>
<feature type="region of interest" description="Disordered" evidence="13">
    <location>
        <begin position="56"/>
        <end position="127"/>
    </location>
</feature>
<dbReference type="AlphaFoldDB" id="A0AAV1CD44"/>
<keyword evidence="17" id="KW-1185">Reference proteome</keyword>
<dbReference type="GO" id="GO:0005524">
    <property type="term" value="F:ATP binding"/>
    <property type="evidence" value="ECO:0007669"/>
    <property type="project" value="UniProtKB-KW"/>
</dbReference>
<organism evidence="16 17">
    <name type="scientific">Oldenlandia corymbosa var. corymbosa</name>
    <dbReference type="NCBI Taxonomy" id="529605"/>
    <lineage>
        <taxon>Eukaryota</taxon>
        <taxon>Viridiplantae</taxon>
        <taxon>Streptophyta</taxon>
        <taxon>Embryophyta</taxon>
        <taxon>Tracheophyta</taxon>
        <taxon>Spermatophyta</taxon>
        <taxon>Magnoliopsida</taxon>
        <taxon>eudicotyledons</taxon>
        <taxon>Gunneridae</taxon>
        <taxon>Pentapetalae</taxon>
        <taxon>asterids</taxon>
        <taxon>lamiids</taxon>
        <taxon>Gentianales</taxon>
        <taxon>Rubiaceae</taxon>
        <taxon>Rubioideae</taxon>
        <taxon>Spermacoceae</taxon>
        <taxon>Hedyotis-Oldenlandia complex</taxon>
        <taxon>Oldenlandia</taxon>
    </lineage>
</organism>
<dbReference type="SUPFAM" id="SSF52540">
    <property type="entry name" value="P-loop containing nucleoside triphosphate hydrolases"/>
    <property type="match status" value="1"/>
</dbReference>
<evidence type="ECO:0000256" key="7">
    <source>
        <dbReference type="ARBA" id="ARBA00023125"/>
    </source>
</evidence>
<dbReference type="CDD" id="cd18018">
    <property type="entry name" value="DEXHc_RecQ4-like"/>
    <property type="match status" value="1"/>
</dbReference>
<comment type="catalytic activity">
    <reaction evidence="10">
        <text>Couples ATP hydrolysis with the unwinding of duplex DNA by translocating in the 3'-5' direction.</text>
        <dbReference type="EC" id="5.6.2.4"/>
    </reaction>
</comment>
<dbReference type="EC" id="5.6.2.4" evidence="11"/>
<feature type="compositionally biased region" description="Low complexity" evidence="13">
    <location>
        <begin position="185"/>
        <end position="196"/>
    </location>
</feature>
<dbReference type="PROSITE" id="PS51194">
    <property type="entry name" value="HELICASE_CTER"/>
    <property type="match status" value="1"/>
</dbReference>
<keyword evidence="3" id="KW-0547">Nucleotide-binding</keyword>
<proteinExistence type="inferred from homology"/>
<dbReference type="Proteomes" id="UP001161247">
    <property type="component" value="Chromosome 2"/>
</dbReference>
<dbReference type="PROSITE" id="PS51192">
    <property type="entry name" value="HELICASE_ATP_BIND_1"/>
    <property type="match status" value="1"/>
</dbReference>
<keyword evidence="8" id="KW-0413">Isomerase</keyword>
<feature type="region of interest" description="Disordered" evidence="13">
    <location>
        <begin position="1"/>
        <end position="37"/>
    </location>
</feature>
<dbReference type="SMART" id="SM00487">
    <property type="entry name" value="DEXDc"/>
    <property type="match status" value="1"/>
</dbReference>
<evidence type="ECO:0000256" key="3">
    <source>
        <dbReference type="ARBA" id="ARBA00022741"/>
    </source>
</evidence>
<feature type="compositionally biased region" description="Low complexity" evidence="13">
    <location>
        <begin position="23"/>
        <end position="37"/>
    </location>
</feature>
<protein>
    <recommendedName>
        <fullName evidence="11">DNA 3'-5' helicase</fullName>
        <ecNumber evidence="11">5.6.2.4</ecNumber>
    </recommendedName>
</protein>
<evidence type="ECO:0000313" key="17">
    <source>
        <dbReference type="Proteomes" id="UP001161247"/>
    </source>
</evidence>
<dbReference type="InterPro" id="IPR002464">
    <property type="entry name" value="DNA/RNA_helicase_DEAH_CS"/>
</dbReference>
<evidence type="ECO:0000313" key="16">
    <source>
        <dbReference type="EMBL" id="CAI9093261.1"/>
    </source>
</evidence>
<keyword evidence="5" id="KW-0347">Helicase</keyword>
<dbReference type="PANTHER" id="PTHR13710:SF108">
    <property type="entry name" value="ATP-DEPENDENT DNA HELICASE Q4"/>
    <property type="match status" value="1"/>
</dbReference>
<evidence type="ECO:0000256" key="1">
    <source>
        <dbReference type="ARBA" id="ARBA00004123"/>
    </source>
</evidence>
<evidence type="ECO:0000256" key="6">
    <source>
        <dbReference type="ARBA" id="ARBA00022840"/>
    </source>
</evidence>
<dbReference type="EMBL" id="OX459119">
    <property type="protein sequence ID" value="CAI9093261.1"/>
    <property type="molecule type" value="Genomic_DNA"/>
</dbReference>
<gene>
    <name evidence="16" type="ORF">OLC1_LOCUS4715</name>
</gene>
<dbReference type="InterPro" id="IPR004589">
    <property type="entry name" value="DNA_helicase_ATP-dep_RecQ"/>
</dbReference>
<dbReference type="FunFam" id="3.40.50.300:FF:000772">
    <property type="entry name" value="ATP-dependent DNA helicase Q4"/>
    <property type="match status" value="1"/>
</dbReference>
<dbReference type="GO" id="GO:0043138">
    <property type="term" value="F:3'-5' DNA helicase activity"/>
    <property type="evidence" value="ECO:0007669"/>
    <property type="project" value="UniProtKB-EC"/>
</dbReference>
<evidence type="ECO:0000259" key="14">
    <source>
        <dbReference type="PROSITE" id="PS51192"/>
    </source>
</evidence>
<evidence type="ECO:0000256" key="11">
    <source>
        <dbReference type="ARBA" id="ARBA00034808"/>
    </source>
</evidence>
<feature type="compositionally biased region" description="Basic residues" evidence="13">
    <location>
        <begin position="63"/>
        <end position="72"/>
    </location>
</feature>
<sequence>MGSDFDSRAYQISATPHRDSKFSSISSAKKSITNTKAASASAAAAAAAVISTSRLVLKVKPPSNKKKKKKNHSSNTAENAESEGQLEENPSQLPLPTSSPEIPNFTVIRRSDSGSSNPLFPSSKSAPLSACGRILSRFTKSQRENITFQPIESDPVGPKLQGIEKEGANNSSTKKHPNSIGGCGNVSSSPSSGNLSKRVKSVSDGNFVKLNINGYGSKKFKFKGKRKSFASYSSTGRPRFSKKWKGKAGVGVEGGELESGFCEEEGLVWERKQNEEKKRSTFDAGMIEEAVMMVRNEASDDNLLRLLKLTHGYNSFRDGQLEAVKTVLSGKSTMLVLPTGAGKSLCYQLPAVVLPGITLVVSPLVALMIDQLKHLPPAIPGGLLCSSQTQDEACETLELLKDQAIKVLFVSPERLLNAEFLSIFSGISSPLVSLVVIDEAHCVSEWSHNFRPSYMRLRASVLYAKLHAQCILAMTATATSKTLHDVMHALEIPAGNLIQAAKMRDNLQLSLSMTGGNRMKDLMTLLKSLPFLEVKSIIIYCKFQYETDNLSKFLCDNNISAKSYHSSIPAKERRTIQEQFCKNKIRVVVATVAFGMGLDKKDIGAVWTFSWFFCLKASIPVTSTSIHLSQVIHYSLPESLEGYVQEIGRAGRDGRLSYCHLFFDEATYFKMRSLMHSDGVDDFAVIKFLSQVFHNGISSSGKICSLIKESASRKFDIKEEVMLTILTHLEIGDIQYLNLLPQLNVTCTVNFHQVCSFNIVSQVHLFAIASATHLKEVLVMQTSPGLLALNDTLIAAILRKSELKDGQYVFDIPSVANSIRLLPAELSSHLHNLKLKGEITYEMKDQAYCYTILGVPNDICSMAANTAKWLSQVERCKVQKLDAMFNAAAFAIKECDKVAGCDGHQHTTCLAKKISEYFNKDDEYDVPNKMGEHSRFLSADIKVFLQSHSQAKFTPRAVARIMHGIGSPAFPSATWSKTHFWGRYMETDFKVVMEAAQAELLNFVSKHSA</sequence>
<dbReference type="GO" id="GO:0005634">
    <property type="term" value="C:nucleus"/>
    <property type="evidence" value="ECO:0007669"/>
    <property type="project" value="UniProtKB-SubCell"/>
</dbReference>
<keyword evidence="6" id="KW-0067">ATP-binding</keyword>
<dbReference type="InterPro" id="IPR011545">
    <property type="entry name" value="DEAD/DEAH_box_helicase_dom"/>
</dbReference>
<keyword evidence="7" id="KW-0238">DNA-binding</keyword>
<dbReference type="PANTHER" id="PTHR13710">
    <property type="entry name" value="DNA HELICASE RECQ FAMILY MEMBER"/>
    <property type="match status" value="1"/>
</dbReference>
<dbReference type="InterPro" id="IPR001650">
    <property type="entry name" value="Helicase_C-like"/>
</dbReference>
<dbReference type="PROSITE" id="PS00690">
    <property type="entry name" value="DEAH_ATP_HELICASE"/>
    <property type="match status" value="1"/>
</dbReference>
<comment type="catalytic activity">
    <reaction evidence="12">
        <text>ATP + H2O = ADP + phosphate + H(+)</text>
        <dbReference type="Rhea" id="RHEA:13065"/>
        <dbReference type="ChEBI" id="CHEBI:15377"/>
        <dbReference type="ChEBI" id="CHEBI:15378"/>
        <dbReference type="ChEBI" id="CHEBI:30616"/>
        <dbReference type="ChEBI" id="CHEBI:43474"/>
        <dbReference type="ChEBI" id="CHEBI:456216"/>
    </reaction>
</comment>
<keyword evidence="4" id="KW-0378">Hydrolase</keyword>
<dbReference type="Pfam" id="PF00271">
    <property type="entry name" value="Helicase_C"/>
    <property type="match status" value="1"/>
</dbReference>
<dbReference type="NCBIfam" id="TIGR00614">
    <property type="entry name" value="recQ_fam"/>
    <property type="match status" value="1"/>
</dbReference>